<accession>A0AAV4D7Y2</accession>
<keyword evidence="2" id="KW-1185">Reference proteome</keyword>
<dbReference type="AlphaFoldDB" id="A0AAV4D7Y2"/>
<sequence length="72" mass="8013">MDVKPELSASHMEDDKKQGKNYIAYEKELILEIAKSQCNIYTICGGQSLMRTANSALFTRPEPYPAATSTVD</sequence>
<name>A0AAV4D7Y2_9GAST</name>
<dbReference type="EMBL" id="BLXT01007596">
    <property type="protein sequence ID" value="GFO40192.1"/>
    <property type="molecule type" value="Genomic_DNA"/>
</dbReference>
<comment type="caution">
    <text evidence="1">The sequence shown here is derived from an EMBL/GenBank/DDBJ whole genome shotgun (WGS) entry which is preliminary data.</text>
</comment>
<evidence type="ECO:0000313" key="2">
    <source>
        <dbReference type="Proteomes" id="UP000735302"/>
    </source>
</evidence>
<proteinExistence type="predicted"/>
<evidence type="ECO:0000313" key="1">
    <source>
        <dbReference type="EMBL" id="GFO40192.1"/>
    </source>
</evidence>
<organism evidence="1 2">
    <name type="scientific">Plakobranchus ocellatus</name>
    <dbReference type="NCBI Taxonomy" id="259542"/>
    <lineage>
        <taxon>Eukaryota</taxon>
        <taxon>Metazoa</taxon>
        <taxon>Spiralia</taxon>
        <taxon>Lophotrochozoa</taxon>
        <taxon>Mollusca</taxon>
        <taxon>Gastropoda</taxon>
        <taxon>Heterobranchia</taxon>
        <taxon>Euthyneura</taxon>
        <taxon>Panpulmonata</taxon>
        <taxon>Sacoglossa</taxon>
        <taxon>Placobranchoidea</taxon>
        <taxon>Plakobranchidae</taxon>
        <taxon>Plakobranchus</taxon>
    </lineage>
</organism>
<dbReference type="Proteomes" id="UP000735302">
    <property type="component" value="Unassembled WGS sequence"/>
</dbReference>
<protein>
    <submittedName>
        <fullName evidence="1">Uncharacterized protein</fullName>
    </submittedName>
</protein>
<reference evidence="1 2" key="1">
    <citation type="journal article" date="2021" name="Elife">
        <title>Chloroplast acquisition without the gene transfer in kleptoplastic sea slugs, Plakobranchus ocellatus.</title>
        <authorList>
            <person name="Maeda T."/>
            <person name="Takahashi S."/>
            <person name="Yoshida T."/>
            <person name="Shimamura S."/>
            <person name="Takaki Y."/>
            <person name="Nagai Y."/>
            <person name="Toyoda A."/>
            <person name="Suzuki Y."/>
            <person name="Arimoto A."/>
            <person name="Ishii H."/>
            <person name="Satoh N."/>
            <person name="Nishiyama T."/>
            <person name="Hasebe M."/>
            <person name="Maruyama T."/>
            <person name="Minagawa J."/>
            <person name="Obokata J."/>
            <person name="Shigenobu S."/>
        </authorList>
    </citation>
    <scope>NUCLEOTIDE SEQUENCE [LARGE SCALE GENOMIC DNA]</scope>
</reference>
<gene>
    <name evidence="1" type="ORF">PoB_006669700</name>
</gene>